<evidence type="ECO:0000313" key="7">
    <source>
        <dbReference type="Proteomes" id="UP000298663"/>
    </source>
</evidence>
<dbReference type="STRING" id="34508.A0A4U5P1I1"/>
<reference evidence="6 7" key="2">
    <citation type="journal article" date="2019" name="G3 (Bethesda)">
        <title>Hybrid Assembly of the Genome of the Entomopathogenic Nematode Steinernema carpocapsae Identifies the X-Chromosome.</title>
        <authorList>
            <person name="Serra L."/>
            <person name="Macchietto M."/>
            <person name="Macias-Munoz A."/>
            <person name="McGill C.J."/>
            <person name="Rodriguez I.M."/>
            <person name="Rodriguez B."/>
            <person name="Murad R."/>
            <person name="Mortazavi A."/>
        </authorList>
    </citation>
    <scope>NUCLEOTIDE SEQUENCE [LARGE SCALE GENOMIC DNA]</scope>
    <source>
        <strain evidence="6 7">ALL</strain>
    </source>
</reference>
<dbReference type="SMART" id="SM00220">
    <property type="entry name" value="S_TKc"/>
    <property type="match status" value="1"/>
</dbReference>
<dbReference type="PROSITE" id="PS00108">
    <property type="entry name" value="PROTEIN_KINASE_ST"/>
    <property type="match status" value="1"/>
</dbReference>
<keyword evidence="3" id="KW-0418">Kinase</keyword>
<name>A0A4U5P1I1_STECR</name>
<dbReference type="Pfam" id="PF07714">
    <property type="entry name" value="PK_Tyr_Ser-Thr"/>
    <property type="match status" value="1"/>
</dbReference>
<dbReference type="PROSITE" id="PS50011">
    <property type="entry name" value="PROTEIN_KINASE_DOM"/>
    <property type="match status" value="1"/>
</dbReference>
<dbReference type="GO" id="GO:0006950">
    <property type="term" value="P:response to stress"/>
    <property type="evidence" value="ECO:0007669"/>
    <property type="project" value="UniProtKB-ARBA"/>
</dbReference>
<dbReference type="InterPro" id="IPR051681">
    <property type="entry name" value="Ser/Thr_Kinases-Pseudokinases"/>
</dbReference>
<protein>
    <recommendedName>
        <fullName evidence="5">Protein kinase domain-containing protein</fullName>
    </recommendedName>
</protein>
<evidence type="ECO:0000259" key="5">
    <source>
        <dbReference type="PROSITE" id="PS50011"/>
    </source>
</evidence>
<sequence length="413" mass="47535">MRDFSKQLKKIERETRKVVDKLERETKRVADDVDSVLEVLLHSGNPNKVRDQVDNGYWHLRDYANLFKNTAKAKALCDAEQDARSSATDDLAALYIPFEQITYDKDKKPIGIGAQGHVYKGYYQGKPVAVKNTSCVKEASEVKYLKTLEHVNVVKYIGMNTFSHIHRIVMEFCEQGSLYDLLKHRLMDKNLFFNFASQIVEGMVYVHSKGIVHRDLKSLNILLTAEDVIKISDFGDHRSNYITATLMTKRGTCHWMAPEVISRLKSTQKIDVWSYGVILHELIYGIVPTGYLIPGQIEATIQSEQGLIKLIPHCTFEELRSLMESCWQSDPKSRPSFEELRSILKDKNNLCVKYSDLEFKEMRRIGRSAFEEKLRVVFEDVLSTDLDEEMRVELKVEPKEAEIFSCESDSETS</sequence>
<dbReference type="InterPro" id="IPR001245">
    <property type="entry name" value="Ser-Thr/Tyr_kinase_cat_dom"/>
</dbReference>
<reference evidence="6 7" key="1">
    <citation type="journal article" date="2015" name="Genome Biol.">
        <title>Comparative genomics of Steinernema reveals deeply conserved gene regulatory networks.</title>
        <authorList>
            <person name="Dillman A.R."/>
            <person name="Macchietto M."/>
            <person name="Porter C.F."/>
            <person name="Rogers A."/>
            <person name="Williams B."/>
            <person name="Antoshechkin I."/>
            <person name="Lee M.M."/>
            <person name="Goodwin Z."/>
            <person name="Lu X."/>
            <person name="Lewis E.E."/>
            <person name="Goodrich-Blair H."/>
            <person name="Stock S.P."/>
            <person name="Adams B.J."/>
            <person name="Sternberg P.W."/>
            <person name="Mortazavi A."/>
        </authorList>
    </citation>
    <scope>NUCLEOTIDE SEQUENCE [LARGE SCALE GENOMIC DNA]</scope>
    <source>
        <strain evidence="6 7">ALL</strain>
    </source>
</reference>
<dbReference type="PRINTS" id="PR00109">
    <property type="entry name" value="TYRKINASE"/>
</dbReference>
<dbReference type="Gene3D" id="1.10.510.10">
    <property type="entry name" value="Transferase(Phosphotransferase) domain 1"/>
    <property type="match status" value="1"/>
</dbReference>
<dbReference type="GO" id="GO:0005524">
    <property type="term" value="F:ATP binding"/>
    <property type="evidence" value="ECO:0007669"/>
    <property type="project" value="UniProtKB-KW"/>
</dbReference>
<keyword evidence="7" id="KW-1185">Reference proteome</keyword>
<keyword evidence="2" id="KW-0547">Nucleotide-binding</keyword>
<dbReference type="OrthoDB" id="339325at2759"/>
<comment type="caution">
    <text evidence="6">The sequence shown here is derived from an EMBL/GenBank/DDBJ whole genome shotgun (WGS) entry which is preliminary data.</text>
</comment>
<evidence type="ECO:0000256" key="1">
    <source>
        <dbReference type="ARBA" id="ARBA00022679"/>
    </source>
</evidence>
<dbReference type="PANTHER" id="PTHR44329">
    <property type="entry name" value="SERINE/THREONINE-PROTEIN KINASE TNNI3K-RELATED"/>
    <property type="match status" value="1"/>
</dbReference>
<evidence type="ECO:0000256" key="3">
    <source>
        <dbReference type="ARBA" id="ARBA00022777"/>
    </source>
</evidence>
<dbReference type="EMBL" id="AZBU02000003">
    <property type="protein sequence ID" value="TKR89849.1"/>
    <property type="molecule type" value="Genomic_DNA"/>
</dbReference>
<accession>A0A4U5P1I1</accession>
<dbReference type="InterPro" id="IPR011009">
    <property type="entry name" value="Kinase-like_dom_sf"/>
</dbReference>
<keyword evidence="4" id="KW-0067">ATP-binding</keyword>
<dbReference type="AlphaFoldDB" id="A0A4U5P1I1"/>
<dbReference type="PANTHER" id="PTHR44329:SF288">
    <property type="entry name" value="MITOGEN-ACTIVATED PROTEIN KINASE KINASE KINASE 20"/>
    <property type="match status" value="1"/>
</dbReference>
<dbReference type="GO" id="GO:0004674">
    <property type="term" value="F:protein serine/threonine kinase activity"/>
    <property type="evidence" value="ECO:0007669"/>
    <property type="project" value="TreeGrafter"/>
</dbReference>
<evidence type="ECO:0000313" key="6">
    <source>
        <dbReference type="EMBL" id="TKR89849.1"/>
    </source>
</evidence>
<dbReference type="InterPro" id="IPR008271">
    <property type="entry name" value="Ser/Thr_kinase_AS"/>
</dbReference>
<feature type="domain" description="Protein kinase" evidence="5">
    <location>
        <begin position="104"/>
        <end position="344"/>
    </location>
</feature>
<dbReference type="InterPro" id="IPR000719">
    <property type="entry name" value="Prot_kinase_dom"/>
</dbReference>
<evidence type="ECO:0000256" key="4">
    <source>
        <dbReference type="ARBA" id="ARBA00022840"/>
    </source>
</evidence>
<dbReference type="SUPFAM" id="SSF56112">
    <property type="entry name" value="Protein kinase-like (PK-like)"/>
    <property type="match status" value="1"/>
</dbReference>
<evidence type="ECO:0000256" key="2">
    <source>
        <dbReference type="ARBA" id="ARBA00022741"/>
    </source>
</evidence>
<gene>
    <name evidence="6" type="ORF">L596_013890</name>
</gene>
<dbReference type="Proteomes" id="UP000298663">
    <property type="component" value="Unassembled WGS sequence"/>
</dbReference>
<proteinExistence type="predicted"/>
<organism evidence="6 7">
    <name type="scientific">Steinernema carpocapsae</name>
    <name type="common">Entomopathogenic nematode</name>
    <dbReference type="NCBI Taxonomy" id="34508"/>
    <lineage>
        <taxon>Eukaryota</taxon>
        <taxon>Metazoa</taxon>
        <taxon>Ecdysozoa</taxon>
        <taxon>Nematoda</taxon>
        <taxon>Chromadorea</taxon>
        <taxon>Rhabditida</taxon>
        <taxon>Tylenchina</taxon>
        <taxon>Panagrolaimomorpha</taxon>
        <taxon>Strongyloidoidea</taxon>
        <taxon>Steinernematidae</taxon>
        <taxon>Steinernema</taxon>
    </lineage>
</organism>
<dbReference type="Gene3D" id="3.30.200.20">
    <property type="entry name" value="Phosphorylase Kinase, domain 1"/>
    <property type="match status" value="1"/>
</dbReference>
<keyword evidence="1" id="KW-0808">Transferase</keyword>